<dbReference type="AlphaFoldDB" id="A0A841HVV6"/>
<evidence type="ECO:0000256" key="3">
    <source>
        <dbReference type="ARBA" id="ARBA00022679"/>
    </source>
</evidence>
<evidence type="ECO:0000259" key="9">
    <source>
        <dbReference type="PROSITE" id="PS52029"/>
    </source>
</evidence>
<comment type="similarity">
    <text evidence="2">Belongs to the YkuD family.</text>
</comment>
<dbReference type="Gene3D" id="2.40.440.10">
    <property type="entry name" value="L,D-transpeptidase catalytic domain-like"/>
    <property type="match status" value="1"/>
</dbReference>
<keyword evidence="4 7" id="KW-0133">Cell shape</keyword>
<dbReference type="SUPFAM" id="SSF141523">
    <property type="entry name" value="L,D-transpeptidase catalytic domain-like"/>
    <property type="match status" value="1"/>
</dbReference>
<dbReference type="InterPro" id="IPR005490">
    <property type="entry name" value="LD_TPept_cat_dom"/>
</dbReference>
<evidence type="ECO:0000313" key="11">
    <source>
        <dbReference type="Proteomes" id="UP000588068"/>
    </source>
</evidence>
<comment type="pathway">
    <text evidence="1 7">Cell wall biogenesis; peptidoglycan biosynthesis.</text>
</comment>
<dbReference type="GO" id="GO:0009252">
    <property type="term" value="P:peptidoglycan biosynthetic process"/>
    <property type="evidence" value="ECO:0007669"/>
    <property type="project" value="UniProtKB-UniPathway"/>
</dbReference>
<evidence type="ECO:0000256" key="2">
    <source>
        <dbReference type="ARBA" id="ARBA00005992"/>
    </source>
</evidence>
<reference evidence="10 11" key="1">
    <citation type="submission" date="2020-08" db="EMBL/GenBank/DDBJ databases">
        <title>Genomic Encyclopedia of Type Strains, Phase IV (KMG-IV): sequencing the most valuable type-strain genomes for metagenomic binning, comparative biology and taxonomic classification.</title>
        <authorList>
            <person name="Goeker M."/>
        </authorList>
    </citation>
    <scope>NUCLEOTIDE SEQUENCE [LARGE SCALE GENOMIC DNA]</scope>
    <source>
        <strain evidence="10 11">DSM 26723</strain>
    </source>
</reference>
<evidence type="ECO:0000256" key="5">
    <source>
        <dbReference type="ARBA" id="ARBA00022984"/>
    </source>
</evidence>
<dbReference type="UniPathway" id="UPA00219"/>
<comment type="caution">
    <text evidence="10">The sequence shown here is derived from an EMBL/GenBank/DDBJ whole genome shotgun (WGS) entry which is preliminary data.</text>
</comment>
<sequence length="192" mass="21452">MVRTQLTRMPIQRSILRWALPGLLAFLGLAAHAEGPLSSSAIASSSVEAGLPLADAVVVRKGQRTLQLMRNGEILRTYKIALGLRPEGHKQFEGDFRTPEGRYQLTRRNPNSEYFLSIQVSYPNDQDVARARKQGQRPGGAIMIHGQPNTPRKPRDYYSNVDWTEGCIAVSNSDMVEIWLMTPPDTPIEIQP</sequence>
<evidence type="ECO:0000256" key="8">
    <source>
        <dbReference type="SAM" id="MobiDB-lite"/>
    </source>
</evidence>
<name>A0A841HVV6_9GAMM</name>
<dbReference type="GO" id="GO:0016740">
    <property type="term" value="F:transferase activity"/>
    <property type="evidence" value="ECO:0007669"/>
    <property type="project" value="UniProtKB-KW"/>
</dbReference>
<dbReference type="InterPro" id="IPR038063">
    <property type="entry name" value="Transpep_catalytic_dom"/>
</dbReference>
<protein>
    <submittedName>
        <fullName evidence="10">Murein L,D-transpeptidase YafK</fullName>
    </submittedName>
</protein>
<organism evidence="10 11">
    <name type="scientific">Povalibacter uvarum</name>
    <dbReference type="NCBI Taxonomy" id="732238"/>
    <lineage>
        <taxon>Bacteria</taxon>
        <taxon>Pseudomonadati</taxon>
        <taxon>Pseudomonadota</taxon>
        <taxon>Gammaproteobacteria</taxon>
        <taxon>Steroidobacterales</taxon>
        <taxon>Steroidobacteraceae</taxon>
        <taxon>Povalibacter</taxon>
    </lineage>
</organism>
<dbReference type="Proteomes" id="UP000588068">
    <property type="component" value="Unassembled WGS sequence"/>
</dbReference>
<dbReference type="CDD" id="cd16913">
    <property type="entry name" value="YkuD_like"/>
    <property type="match status" value="1"/>
</dbReference>
<evidence type="ECO:0000256" key="4">
    <source>
        <dbReference type="ARBA" id="ARBA00022960"/>
    </source>
</evidence>
<evidence type="ECO:0000313" key="10">
    <source>
        <dbReference type="EMBL" id="MBB6096082.1"/>
    </source>
</evidence>
<evidence type="ECO:0000256" key="7">
    <source>
        <dbReference type="PROSITE-ProRule" id="PRU01373"/>
    </source>
</evidence>
<dbReference type="GO" id="GO:0071555">
    <property type="term" value="P:cell wall organization"/>
    <property type="evidence" value="ECO:0007669"/>
    <property type="project" value="UniProtKB-UniRule"/>
</dbReference>
<keyword evidence="3" id="KW-0808">Transferase</keyword>
<keyword evidence="11" id="KW-1185">Reference proteome</keyword>
<evidence type="ECO:0000256" key="6">
    <source>
        <dbReference type="ARBA" id="ARBA00023316"/>
    </source>
</evidence>
<dbReference type="EMBL" id="JACHHZ010000006">
    <property type="protein sequence ID" value="MBB6096082.1"/>
    <property type="molecule type" value="Genomic_DNA"/>
</dbReference>
<gene>
    <name evidence="10" type="ORF">HNQ60_004973</name>
</gene>
<keyword evidence="6 7" id="KW-0961">Cell wall biogenesis/degradation</keyword>
<proteinExistence type="inferred from homology"/>
<feature type="domain" description="L,D-TPase catalytic" evidence="9">
    <location>
        <begin position="55"/>
        <end position="191"/>
    </location>
</feature>
<dbReference type="GO" id="GO:0008360">
    <property type="term" value="P:regulation of cell shape"/>
    <property type="evidence" value="ECO:0007669"/>
    <property type="project" value="UniProtKB-UniRule"/>
</dbReference>
<dbReference type="RefSeq" id="WP_184335455.1">
    <property type="nucleotide sequence ID" value="NZ_JACHHZ010000006.1"/>
</dbReference>
<dbReference type="PANTHER" id="PTHR36699">
    <property type="entry name" value="LD-TRANSPEPTIDASE"/>
    <property type="match status" value="1"/>
</dbReference>
<dbReference type="PANTHER" id="PTHR36699:SF1">
    <property type="entry name" value="L,D-TRANSPEPTIDASE YAFK-RELATED"/>
    <property type="match status" value="1"/>
</dbReference>
<accession>A0A841HVV6</accession>
<feature type="active site" description="Nucleophile" evidence="7">
    <location>
        <position position="167"/>
    </location>
</feature>
<evidence type="ECO:0000256" key="1">
    <source>
        <dbReference type="ARBA" id="ARBA00004752"/>
    </source>
</evidence>
<dbReference type="GO" id="GO:0004180">
    <property type="term" value="F:carboxypeptidase activity"/>
    <property type="evidence" value="ECO:0007669"/>
    <property type="project" value="UniProtKB-ARBA"/>
</dbReference>
<feature type="region of interest" description="Disordered" evidence="8">
    <location>
        <begin position="133"/>
        <end position="153"/>
    </location>
</feature>
<feature type="active site" description="Proton donor/acceptor" evidence="7">
    <location>
        <position position="145"/>
    </location>
</feature>
<dbReference type="PROSITE" id="PS52029">
    <property type="entry name" value="LD_TPASE"/>
    <property type="match status" value="1"/>
</dbReference>
<dbReference type="Pfam" id="PF03734">
    <property type="entry name" value="YkuD"/>
    <property type="match status" value="1"/>
</dbReference>
<keyword evidence="5 7" id="KW-0573">Peptidoglycan synthesis</keyword>